<accession>A0A0D3IWN5</accession>
<name>A0A0D3IWN5_EMIH1</name>
<reference evidence="2" key="2">
    <citation type="submission" date="2024-10" db="UniProtKB">
        <authorList>
            <consortium name="EnsemblProtists"/>
        </authorList>
    </citation>
    <scope>IDENTIFICATION</scope>
</reference>
<dbReference type="KEGG" id="ehx:EMIHUDRAFT_211230"/>
<evidence type="ECO:0000256" key="1">
    <source>
        <dbReference type="SAM" id="MobiDB-lite"/>
    </source>
</evidence>
<reference evidence="3" key="1">
    <citation type="journal article" date="2013" name="Nature">
        <title>Pan genome of the phytoplankton Emiliania underpins its global distribution.</title>
        <authorList>
            <person name="Read B.A."/>
            <person name="Kegel J."/>
            <person name="Klute M.J."/>
            <person name="Kuo A."/>
            <person name="Lefebvre S.C."/>
            <person name="Maumus F."/>
            <person name="Mayer C."/>
            <person name="Miller J."/>
            <person name="Monier A."/>
            <person name="Salamov A."/>
            <person name="Young J."/>
            <person name="Aguilar M."/>
            <person name="Claverie J.M."/>
            <person name="Frickenhaus S."/>
            <person name="Gonzalez K."/>
            <person name="Herman E.K."/>
            <person name="Lin Y.C."/>
            <person name="Napier J."/>
            <person name="Ogata H."/>
            <person name="Sarno A.F."/>
            <person name="Shmutz J."/>
            <person name="Schroeder D."/>
            <person name="de Vargas C."/>
            <person name="Verret F."/>
            <person name="von Dassow P."/>
            <person name="Valentin K."/>
            <person name="Van de Peer Y."/>
            <person name="Wheeler G."/>
            <person name="Dacks J.B."/>
            <person name="Delwiche C.F."/>
            <person name="Dyhrman S.T."/>
            <person name="Glockner G."/>
            <person name="John U."/>
            <person name="Richards T."/>
            <person name="Worden A.Z."/>
            <person name="Zhang X."/>
            <person name="Grigoriev I.V."/>
            <person name="Allen A.E."/>
            <person name="Bidle K."/>
            <person name="Borodovsky M."/>
            <person name="Bowler C."/>
            <person name="Brownlee C."/>
            <person name="Cock J.M."/>
            <person name="Elias M."/>
            <person name="Gladyshev V.N."/>
            <person name="Groth M."/>
            <person name="Guda C."/>
            <person name="Hadaegh A."/>
            <person name="Iglesias-Rodriguez M.D."/>
            <person name="Jenkins J."/>
            <person name="Jones B.M."/>
            <person name="Lawson T."/>
            <person name="Leese F."/>
            <person name="Lindquist E."/>
            <person name="Lobanov A."/>
            <person name="Lomsadze A."/>
            <person name="Malik S.B."/>
            <person name="Marsh M.E."/>
            <person name="Mackinder L."/>
            <person name="Mock T."/>
            <person name="Mueller-Roeber B."/>
            <person name="Pagarete A."/>
            <person name="Parker M."/>
            <person name="Probert I."/>
            <person name="Quesneville H."/>
            <person name="Raines C."/>
            <person name="Rensing S.A."/>
            <person name="Riano-Pachon D.M."/>
            <person name="Richier S."/>
            <person name="Rokitta S."/>
            <person name="Shiraiwa Y."/>
            <person name="Soanes D.M."/>
            <person name="van der Giezen M."/>
            <person name="Wahlund T.M."/>
            <person name="Williams B."/>
            <person name="Wilson W."/>
            <person name="Wolfe G."/>
            <person name="Wurch L.L."/>
        </authorList>
    </citation>
    <scope>NUCLEOTIDE SEQUENCE</scope>
</reference>
<organism evidence="2 3">
    <name type="scientific">Emiliania huxleyi (strain CCMP1516)</name>
    <dbReference type="NCBI Taxonomy" id="280463"/>
    <lineage>
        <taxon>Eukaryota</taxon>
        <taxon>Haptista</taxon>
        <taxon>Haptophyta</taxon>
        <taxon>Prymnesiophyceae</taxon>
        <taxon>Isochrysidales</taxon>
        <taxon>Noelaerhabdaceae</taxon>
        <taxon>Emiliania</taxon>
    </lineage>
</organism>
<sequence length="205" mass="22542">MAASKWASTGLGWGGGHAFEVSLKEKINRGPGRGTNAAQDELRSSPDADDLEARLTELDLAPPPLCHQRSQEWAEPVYRSASIDPSRLSLERGSTSFEEYEEEPVYRSAFSGLHLDASAISDDDPYYTDERFHADWGFVRVDDPRHSRIGCCSPTHGLSAVGCPATTPDAAFVFDLPCEIFDHKTPSYSSEKEFPANDPVTMVCE</sequence>
<dbReference type="PaxDb" id="2903-EOD15670"/>
<dbReference type="GeneID" id="17261822"/>
<dbReference type="RefSeq" id="XP_005768099.1">
    <property type="nucleotide sequence ID" value="XM_005768042.1"/>
</dbReference>
<dbReference type="HOGENOM" id="CLU_1339681_0_0_1"/>
<dbReference type="AlphaFoldDB" id="A0A0D3IWN5"/>
<proteinExistence type="predicted"/>
<protein>
    <submittedName>
        <fullName evidence="2">Uncharacterized protein</fullName>
    </submittedName>
</protein>
<dbReference type="EnsemblProtists" id="EOD15670">
    <property type="protein sequence ID" value="EOD15670"/>
    <property type="gene ID" value="EMIHUDRAFT_211230"/>
</dbReference>
<evidence type="ECO:0000313" key="2">
    <source>
        <dbReference type="EnsemblProtists" id="EOD15670"/>
    </source>
</evidence>
<dbReference type="Proteomes" id="UP000013827">
    <property type="component" value="Unassembled WGS sequence"/>
</dbReference>
<feature type="region of interest" description="Disordered" evidence="1">
    <location>
        <begin position="24"/>
        <end position="54"/>
    </location>
</feature>
<keyword evidence="3" id="KW-1185">Reference proteome</keyword>
<evidence type="ECO:0000313" key="3">
    <source>
        <dbReference type="Proteomes" id="UP000013827"/>
    </source>
</evidence>
<feature type="compositionally biased region" description="Basic and acidic residues" evidence="1">
    <location>
        <begin position="40"/>
        <end position="54"/>
    </location>
</feature>